<reference evidence="2" key="1">
    <citation type="submission" date="2020-09" db="EMBL/GenBank/DDBJ databases">
        <title>Draft Genome Sequence of Paenibacillus sp. WST5.</title>
        <authorList>
            <person name="Bao Z."/>
        </authorList>
    </citation>
    <scope>NUCLEOTIDE SEQUENCE</scope>
    <source>
        <strain evidence="2">WST5</strain>
    </source>
</reference>
<evidence type="ECO:0000313" key="3">
    <source>
        <dbReference type="Proteomes" id="UP000650466"/>
    </source>
</evidence>
<feature type="transmembrane region" description="Helical" evidence="1">
    <location>
        <begin position="167"/>
        <end position="185"/>
    </location>
</feature>
<comment type="caution">
    <text evidence="2">The sequence shown here is derived from an EMBL/GenBank/DDBJ whole genome shotgun (WGS) entry which is preliminary data.</text>
</comment>
<gene>
    <name evidence="2" type="ORF">ICC18_05905</name>
</gene>
<protein>
    <submittedName>
        <fullName evidence="2">Uncharacterized protein</fullName>
    </submittedName>
</protein>
<proteinExistence type="predicted"/>
<dbReference type="Proteomes" id="UP000650466">
    <property type="component" value="Unassembled WGS sequence"/>
</dbReference>
<evidence type="ECO:0000256" key="1">
    <source>
        <dbReference type="SAM" id="Phobius"/>
    </source>
</evidence>
<dbReference type="AlphaFoldDB" id="A0A926KLS4"/>
<keyword evidence="1" id="KW-0812">Transmembrane</keyword>
<dbReference type="EMBL" id="JACVVD010000002">
    <property type="protein sequence ID" value="MBD0379642.1"/>
    <property type="molecule type" value="Genomic_DNA"/>
</dbReference>
<accession>A0A926KLS4</accession>
<evidence type="ECO:0000313" key="2">
    <source>
        <dbReference type="EMBL" id="MBD0379642.1"/>
    </source>
</evidence>
<keyword evidence="1" id="KW-0472">Membrane</keyword>
<feature type="transmembrane region" description="Helical" evidence="1">
    <location>
        <begin position="40"/>
        <end position="62"/>
    </location>
</feature>
<feature type="transmembrane region" description="Helical" evidence="1">
    <location>
        <begin position="115"/>
        <end position="137"/>
    </location>
</feature>
<feature type="transmembrane region" description="Helical" evidence="1">
    <location>
        <begin position="69"/>
        <end position="95"/>
    </location>
</feature>
<keyword evidence="3" id="KW-1185">Reference proteome</keyword>
<feature type="transmembrane region" description="Helical" evidence="1">
    <location>
        <begin position="144"/>
        <end position="161"/>
    </location>
</feature>
<name>A0A926KLS4_9BACL</name>
<feature type="transmembrane region" description="Helical" evidence="1">
    <location>
        <begin position="7"/>
        <end position="28"/>
    </location>
</feature>
<sequence>MSQTKLIRSFGFAGMLGGLAYLPSRFFIQPQFNGSVTGLIGWGLDTIALTCSLFLFAGMLLAQIHKVRGFGLFTFFFIFLTSSLFAGHQYGLLLLAPIIHQLDPAMFEGTGMPPLPFMIATLGNVGLKLIAIVMFAAVSLKHKVLPRWALIVMIIGALSDFVPFGDYISRIVSGIAFIGLGSALWKREGDFAQVETKSVHI</sequence>
<organism evidence="2 3">
    <name type="scientific">Paenibacillus sedimenti</name>
    <dbReference type="NCBI Taxonomy" id="2770274"/>
    <lineage>
        <taxon>Bacteria</taxon>
        <taxon>Bacillati</taxon>
        <taxon>Bacillota</taxon>
        <taxon>Bacilli</taxon>
        <taxon>Bacillales</taxon>
        <taxon>Paenibacillaceae</taxon>
        <taxon>Paenibacillus</taxon>
    </lineage>
</organism>
<dbReference type="RefSeq" id="WP_188173447.1">
    <property type="nucleotide sequence ID" value="NZ_JACVVD010000002.1"/>
</dbReference>
<keyword evidence="1" id="KW-1133">Transmembrane helix</keyword>